<dbReference type="EMBL" id="BONY01000046">
    <property type="protein sequence ID" value="GIH08218.1"/>
    <property type="molecule type" value="Genomic_DNA"/>
</dbReference>
<evidence type="ECO:0000259" key="1">
    <source>
        <dbReference type="Pfam" id="PF09359"/>
    </source>
</evidence>
<dbReference type="Pfam" id="PF09359">
    <property type="entry name" value="VTC"/>
    <property type="match status" value="1"/>
</dbReference>
<comment type="caution">
    <text evidence="2">The sequence shown here is derived from an EMBL/GenBank/DDBJ whole genome shotgun (WGS) entry which is preliminary data.</text>
</comment>
<accession>A0A8J3VJQ2</accession>
<protein>
    <submittedName>
        <fullName evidence="2">VTC domain-containing protein</fullName>
    </submittedName>
</protein>
<reference evidence="2" key="1">
    <citation type="submission" date="2021-01" db="EMBL/GenBank/DDBJ databases">
        <title>Whole genome shotgun sequence of Rhizocola hellebori NBRC 109834.</title>
        <authorList>
            <person name="Komaki H."/>
            <person name="Tamura T."/>
        </authorList>
    </citation>
    <scope>NUCLEOTIDE SEQUENCE</scope>
    <source>
        <strain evidence="2">NBRC 109834</strain>
    </source>
</reference>
<evidence type="ECO:0000313" key="3">
    <source>
        <dbReference type="Proteomes" id="UP000612899"/>
    </source>
</evidence>
<dbReference type="Gene3D" id="3.20.100.30">
    <property type="entry name" value="VTC, catalytic tunnel domain"/>
    <property type="match status" value="1"/>
</dbReference>
<keyword evidence="3" id="KW-1185">Reference proteome</keyword>
<gene>
    <name evidence="2" type="ORF">Rhe02_62850</name>
</gene>
<dbReference type="InterPro" id="IPR033469">
    <property type="entry name" value="CYTH-like_dom_sf"/>
</dbReference>
<name>A0A8J3VJQ2_9ACTN</name>
<dbReference type="InterPro" id="IPR018966">
    <property type="entry name" value="VTC_domain"/>
</dbReference>
<evidence type="ECO:0000313" key="2">
    <source>
        <dbReference type="EMBL" id="GIH08218.1"/>
    </source>
</evidence>
<feature type="domain" description="VTC" evidence="1">
    <location>
        <begin position="27"/>
        <end position="231"/>
    </location>
</feature>
<dbReference type="SUPFAM" id="SSF55154">
    <property type="entry name" value="CYTH-like phosphatases"/>
    <property type="match status" value="1"/>
</dbReference>
<organism evidence="2 3">
    <name type="scientific">Rhizocola hellebori</name>
    <dbReference type="NCBI Taxonomy" id="1392758"/>
    <lineage>
        <taxon>Bacteria</taxon>
        <taxon>Bacillati</taxon>
        <taxon>Actinomycetota</taxon>
        <taxon>Actinomycetes</taxon>
        <taxon>Micromonosporales</taxon>
        <taxon>Micromonosporaceae</taxon>
        <taxon>Rhizocola</taxon>
    </lineage>
</organism>
<proteinExistence type="predicted"/>
<dbReference type="InterPro" id="IPR042267">
    <property type="entry name" value="VTC_sf"/>
</dbReference>
<sequence>MRPSEVIDRLHPIGLDELNRRASLFTRLDRKYLLPVSELGLLLSALADRVQVLQIGPRREFAYQSSYFDSSELSCYLDSAHRRRHRFKVRVRSYLDSGLSFLEVKTRGPRGDTVKDRVAYHGTGGFDDDARQYAEAVLAGHGIRRRLTGFQPVLTTRYSRTTLFVPATASRVTVDTAIEWTLPGGPTVAAPETVFVETKSNSATHEVDRLLWSHRHRPCSVSKYGTGLAALRPDLPSHHWRPVLRRHFPSLKEETSS</sequence>
<dbReference type="AlphaFoldDB" id="A0A8J3VJQ2"/>
<dbReference type="Proteomes" id="UP000612899">
    <property type="component" value="Unassembled WGS sequence"/>
</dbReference>
<dbReference type="CDD" id="cd07750">
    <property type="entry name" value="PolyPPase_VTC_like"/>
    <property type="match status" value="1"/>
</dbReference>
<dbReference type="GO" id="GO:0006799">
    <property type="term" value="P:polyphosphate biosynthetic process"/>
    <property type="evidence" value="ECO:0007669"/>
    <property type="project" value="UniProtKB-ARBA"/>
</dbReference>
<dbReference type="RefSeq" id="WP_203911980.1">
    <property type="nucleotide sequence ID" value="NZ_BONY01000046.1"/>
</dbReference>